<evidence type="ECO:0000313" key="2">
    <source>
        <dbReference type="Proteomes" id="UP000002432"/>
    </source>
</evidence>
<dbReference type="InterPro" id="IPR007485">
    <property type="entry name" value="LPS_assembly_LptE"/>
</dbReference>
<dbReference type="GO" id="GO:0019867">
    <property type="term" value="C:outer membrane"/>
    <property type="evidence" value="ECO:0007669"/>
    <property type="project" value="InterPro"/>
</dbReference>
<dbReference type="Pfam" id="PF04390">
    <property type="entry name" value="LptE"/>
    <property type="match status" value="1"/>
</dbReference>
<keyword evidence="2" id="KW-1185">Reference proteome</keyword>
<dbReference type="Gene3D" id="3.30.160.150">
    <property type="entry name" value="Lipoprotein like domain"/>
    <property type="match status" value="1"/>
</dbReference>
<dbReference type="GO" id="GO:0043165">
    <property type="term" value="P:Gram-negative-bacterium-type cell outer membrane assembly"/>
    <property type="evidence" value="ECO:0007669"/>
    <property type="project" value="InterPro"/>
</dbReference>
<dbReference type="PROSITE" id="PS51257">
    <property type="entry name" value="PROKAR_LIPOPROTEIN"/>
    <property type="match status" value="1"/>
</dbReference>
<proteinExistence type="predicted"/>
<dbReference type="KEGG" id="aba:Acid345_2357"/>
<dbReference type="Proteomes" id="UP000002432">
    <property type="component" value="Chromosome"/>
</dbReference>
<dbReference type="eggNOG" id="COG2980">
    <property type="taxonomic scope" value="Bacteria"/>
</dbReference>
<dbReference type="EMBL" id="CP000360">
    <property type="protein sequence ID" value="ABF41358.1"/>
    <property type="molecule type" value="Genomic_DNA"/>
</dbReference>
<protein>
    <recommendedName>
        <fullName evidence="3">Lipoprotein</fullName>
    </recommendedName>
</protein>
<evidence type="ECO:0000313" key="1">
    <source>
        <dbReference type="EMBL" id="ABF41358.1"/>
    </source>
</evidence>
<dbReference type="AlphaFoldDB" id="Q1IP42"/>
<reference evidence="1 2" key="1">
    <citation type="journal article" date="2009" name="Appl. Environ. Microbiol.">
        <title>Three genomes from the phylum Acidobacteria provide insight into the lifestyles of these microorganisms in soils.</title>
        <authorList>
            <person name="Ward N.L."/>
            <person name="Challacombe J.F."/>
            <person name="Janssen P.H."/>
            <person name="Henrissat B."/>
            <person name="Coutinho P.M."/>
            <person name="Wu M."/>
            <person name="Xie G."/>
            <person name="Haft D.H."/>
            <person name="Sait M."/>
            <person name="Badger J."/>
            <person name="Barabote R.D."/>
            <person name="Bradley B."/>
            <person name="Brettin T.S."/>
            <person name="Brinkac L.M."/>
            <person name="Bruce D."/>
            <person name="Creasy T."/>
            <person name="Daugherty S.C."/>
            <person name="Davidsen T.M."/>
            <person name="DeBoy R.T."/>
            <person name="Detter J.C."/>
            <person name="Dodson R.J."/>
            <person name="Durkin A.S."/>
            <person name="Ganapathy A."/>
            <person name="Gwinn-Giglio M."/>
            <person name="Han C.S."/>
            <person name="Khouri H."/>
            <person name="Kiss H."/>
            <person name="Kothari S.P."/>
            <person name="Madupu R."/>
            <person name="Nelson K.E."/>
            <person name="Nelson W.C."/>
            <person name="Paulsen I."/>
            <person name="Penn K."/>
            <person name="Ren Q."/>
            <person name="Rosovitz M.J."/>
            <person name="Selengut J.D."/>
            <person name="Shrivastava S."/>
            <person name="Sullivan S.A."/>
            <person name="Tapia R."/>
            <person name="Thompson L.S."/>
            <person name="Watkins K.L."/>
            <person name="Yang Q."/>
            <person name="Yu C."/>
            <person name="Zafar N."/>
            <person name="Zhou L."/>
            <person name="Kuske C.R."/>
        </authorList>
    </citation>
    <scope>NUCLEOTIDE SEQUENCE [LARGE SCALE GENOMIC DNA]</scope>
    <source>
        <strain evidence="1 2">Ellin345</strain>
    </source>
</reference>
<gene>
    <name evidence="1" type="ordered locus">Acid345_2357</name>
</gene>
<organism evidence="1 2">
    <name type="scientific">Koribacter versatilis (strain Ellin345)</name>
    <dbReference type="NCBI Taxonomy" id="204669"/>
    <lineage>
        <taxon>Bacteria</taxon>
        <taxon>Pseudomonadati</taxon>
        <taxon>Acidobacteriota</taxon>
        <taxon>Terriglobia</taxon>
        <taxon>Terriglobales</taxon>
        <taxon>Candidatus Korobacteraceae</taxon>
        <taxon>Candidatus Korobacter</taxon>
    </lineage>
</organism>
<sequence length="175" mass="19326">MTAFRVSLIAIALAVVLSTGCGYHEAGKAVRIPPDVKTISIPIFENQTKTYHIEQIITNAVIHEMSSRTKYRIVSSPSDDVDATITGKVLTTESTPATYDSQTGRATTALVTVTASVKFVDRHGKVLFENNNYTFRDQYQLSADPLSFFEEDTVALHRMASDFSRTLVSNILEAF</sequence>
<evidence type="ECO:0008006" key="3">
    <source>
        <dbReference type="Google" id="ProtNLM"/>
    </source>
</evidence>
<dbReference type="EnsemblBacteria" id="ABF41358">
    <property type="protein sequence ID" value="ABF41358"/>
    <property type="gene ID" value="Acid345_2357"/>
</dbReference>
<dbReference type="STRING" id="204669.Acid345_2357"/>
<dbReference type="RefSeq" id="WP_011523159.1">
    <property type="nucleotide sequence ID" value="NC_008009.1"/>
</dbReference>
<name>Q1IP42_KORVE</name>
<dbReference type="HOGENOM" id="CLU_114082_0_1_0"/>
<accession>Q1IP42</accession>